<evidence type="ECO:0000259" key="2">
    <source>
        <dbReference type="Pfam" id="PF04892"/>
    </source>
</evidence>
<dbReference type="AlphaFoldDB" id="A0A9D1K7T1"/>
<accession>A0A9D1K7T1</accession>
<evidence type="ECO:0000256" key="1">
    <source>
        <dbReference type="SAM" id="Phobius"/>
    </source>
</evidence>
<gene>
    <name evidence="3" type="ORF">IAA84_09510</name>
</gene>
<organism evidence="3 4">
    <name type="scientific">Candidatus Alectryocaccomicrobium excrementavium</name>
    <dbReference type="NCBI Taxonomy" id="2840668"/>
    <lineage>
        <taxon>Bacteria</taxon>
        <taxon>Bacillati</taxon>
        <taxon>Bacillota</taxon>
        <taxon>Clostridia</taxon>
        <taxon>Candidatus Alectryocaccomicrobium</taxon>
    </lineage>
</organism>
<keyword evidence="1" id="KW-1133">Transmembrane helix</keyword>
<dbReference type="InterPro" id="IPR006976">
    <property type="entry name" value="VanZ-like"/>
</dbReference>
<evidence type="ECO:0000313" key="4">
    <source>
        <dbReference type="Proteomes" id="UP000824140"/>
    </source>
</evidence>
<feature type="domain" description="VanZ-like" evidence="2">
    <location>
        <begin position="45"/>
        <end position="135"/>
    </location>
</feature>
<name>A0A9D1K7T1_9FIRM</name>
<proteinExistence type="predicted"/>
<keyword evidence="1" id="KW-0812">Transmembrane</keyword>
<dbReference type="NCBIfam" id="NF037970">
    <property type="entry name" value="vanZ_1"/>
    <property type="match status" value="1"/>
</dbReference>
<protein>
    <submittedName>
        <fullName evidence="3">VanZ family protein</fullName>
    </submittedName>
</protein>
<sequence>MAKSRAPLIWLYALSLLAIGFIWGNSLLSQSASGAFSSRVEAWLLRLLHLEALPFDVRKLAHFCEYAALGALSGATFAFSQNHSPSRLLNHALLGLLAAVIDESIQLFSGRGPLVTDILIDAAGYWIGLALALLLWRLLRLLRPKRA</sequence>
<evidence type="ECO:0000313" key="3">
    <source>
        <dbReference type="EMBL" id="HIS93238.1"/>
    </source>
</evidence>
<keyword evidence="1" id="KW-0472">Membrane</keyword>
<dbReference type="EMBL" id="DVJN01000188">
    <property type="protein sequence ID" value="HIS93238.1"/>
    <property type="molecule type" value="Genomic_DNA"/>
</dbReference>
<dbReference type="Pfam" id="PF04892">
    <property type="entry name" value="VanZ"/>
    <property type="match status" value="1"/>
</dbReference>
<comment type="caution">
    <text evidence="3">The sequence shown here is derived from an EMBL/GenBank/DDBJ whole genome shotgun (WGS) entry which is preliminary data.</text>
</comment>
<reference evidence="3" key="1">
    <citation type="submission" date="2020-10" db="EMBL/GenBank/DDBJ databases">
        <authorList>
            <person name="Gilroy R."/>
        </authorList>
    </citation>
    <scope>NUCLEOTIDE SEQUENCE</scope>
    <source>
        <strain evidence="3">13766</strain>
    </source>
</reference>
<feature type="transmembrane region" description="Helical" evidence="1">
    <location>
        <begin position="118"/>
        <end position="139"/>
    </location>
</feature>
<dbReference type="Proteomes" id="UP000824140">
    <property type="component" value="Unassembled WGS sequence"/>
</dbReference>
<reference evidence="3" key="2">
    <citation type="journal article" date="2021" name="PeerJ">
        <title>Extensive microbial diversity within the chicken gut microbiome revealed by metagenomics and culture.</title>
        <authorList>
            <person name="Gilroy R."/>
            <person name="Ravi A."/>
            <person name="Getino M."/>
            <person name="Pursley I."/>
            <person name="Horton D.L."/>
            <person name="Alikhan N.F."/>
            <person name="Baker D."/>
            <person name="Gharbi K."/>
            <person name="Hall N."/>
            <person name="Watson M."/>
            <person name="Adriaenssens E.M."/>
            <person name="Foster-Nyarko E."/>
            <person name="Jarju S."/>
            <person name="Secka A."/>
            <person name="Antonio M."/>
            <person name="Oren A."/>
            <person name="Chaudhuri R.R."/>
            <person name="La Ragione R."/>
            <person name="Hildebrand F."/>
            <person name="Pallen M.J."/>
        </authorList>
    </citation>
    <scope>NUCLEOTIDE SEQUENCE</scope>
    <source>
        <strain evidence="3">13766</strain>
    </source>
</reference>